<comment type="catalytic activity">
    <reaction evidence="1">
        <text>S-ubiquitinyl-[E2 ubiquitin-conjugating enzyme]-L-cysteine + [acceptor protein]-L-lysine = [E2 ubiquitin-conjugating enzyme]-L-cysteine + N(6)-ubiquitinyl-[acceptor protein]-L-lysine.</text>
        <dbReference type="EC" id="2.3.2.27"/>
    </reaction>
</comment>
<dbReference type="SUPFAM" id="SSF48371">
    <property type="entry name" value="ARM repeat"/>
    <property type="match status" value="1"/>
</dbReference>
<dbReference type="InterPro" id="IPR003613">
    <property type="entry name" value="Ubox_domain"/>
</dbReference>
<reference evidence="9" key="2">
    <citation type="submission" date="2023-06" db="EMBL/GenBank/DDBJ databases">
        <authorList>
            <person name="Ma L."/>
            <person name="Liu K.-W."/>
            <person name="Li Z."/>
            <person name="Hsiao Y.-Y."/>
            <person name="Qi Y."/>
            <person name="Fu T."/>
            <person name="Tang G."/>
            <person name="Zhang D."/>
            <person name="Sun W.-H."/>
            <person name="Liu D.-K."/>
            <person name="Li Y."/>
            <person name="Chen G.-Z."/>
            <person name="Liu X.-D."/>
            <person name="Liao X.-Y."/>
            <person name="Jiang Y.-T."/>
            <person name="Yu X."/>
            <person name="Hao Y."/>
            <person name="Huang J."/>
            <person name="Zhao X.-W."/>
            <person name="Ke S."/>
            <person name="Chen Y.-Y."/>
            <person name="Wu W.-L."/>
            <person name="Hsu J.-L."/>
            <person name="Lin Y.-F."/>
            <person name="Huang M.-D."/>
            <person name="Li C.-Y."/>
            <person name="Huang L."/>
            <person name="Wang Z.-W."/>
            <person name="Zhao X."/>
            <person name="Zhong W.-Y."/>
            <person name="Peng D.-H."/>
            <person name="Ahmad S."/>
            <person name="Lan S."/>
            <person name="Zhang J.-S."/>
            <person name="Tsai W.-C."/>
            <person name="Van De Peer Y."/>
            <person name="Liu Z.-J."/>
        </authorList>
    </citation>
    <scope>NUCLEOTIDE SEQUENCE</scope>
    <source>
        <strain evidence="9">CP</strain>
        <tissue evidence="9">Leaves</tissue>
    </source>
</reference>
<dbReference type="InterPro" id="IPR045210">
    <property type="entry name" value="RING-Ubox_PUB"/>
</dbReference>
<gene>
    <name evidence="9" type="primary">PUB5</name>
    <name evidence="9" type="ORF">QJS10_CPA03g00312</name>
</gene>
<evidence type="ECO:0000259" key="8">
    <source>
        <dbReference type="PROSITE" id="PS51698"/>
    </source>
</evidence>
<dbReference type="Pfam" id="PF25598">
    <property type="entry name" value="ARM_PUB"/>
    <property type="match status" value="1"/>
</dbReference>
<name>A0AAV9F953_ACOCL</name>
<feature type="region of interest" description="Disordered" evidence="7">
    <location>
        <begin position="213"/>
        <end position="233"/>
    </location>
</feature>
<dbReference type="Gene3D" id="1.25.10.10">
    <property type="entry name" value="Leucine-rich Repeat Variant"/>
    <property type="match status" value="1"/>
</dbReference>
<dbReference type="SMART" id="SM00185">
    <property type="entry name" value="ARM"/>
    <property type="match status" value="4"/>
</dbReference>
<dbReference type="PROSITE" id="PS51698">
    <property type="entry name" value="U_BOX"/>
    <property type="match status" value="1"/>
</dbReference>
<keyword evidence="5" id="KW-0833">Ubl conjugation pathway</keyword>
<keyword evidence="10" id="KW-1185">Reference proteome</keyword>
<feature type="region of interest" description="Disordered" evidence="7">
    <location>
        <begin position="728"/>
        <end position="749"/>
    </location>
</feature>
<organism evidence="9 10">
    <name type="scientific">Acorus calamus</name>
    <name type="common">Sweet flag</name>
    <dbReference type="NCBI Taxonomy" id="4465"/>
    <lineage>
        <taxon>Eukaryota</taxon>
        <taxon>Viridiplantae</taxon>
        <taxon>Streptophyta</taxon>
        <taxon>Embryophyta</taxon>
        <taxon>Tracheophyta</taxon>
        <taxon>Spermatophyta</taxon>
        <taxon>Magnoliopsida</taxon>
        <taxon>Liliopsida</taxon>
        <taxon>Acoraceae</taxon>
        <taxon>Acorus</taxon>
    </lineage>
</organism>
<dbReference type="Pfam" id="PF04564">
    <property type="entry name" value="U-box"/>
    <property type="match status" value="1"/>
</dbReference>
<dbReference type="AlphaFoldDB" id="A0AAV9F953"/>
<dbReference type="InterPro" id="IPR011989">
    <property type="entry name" value="ARM-like"/>
</dbReference>
<dbReference type="InterPro" id="IPR013083">
    <property type="entry name" value="Znf_RING/FYVE/PHD"/>
</dbReference>
<evidence type="ECO:0000256" key="5">
    <source>
        <dbReference type="ARBA" id="ARBA00022786"/>
    </source>
</evidence>
<dbReference type="PANTHER" id="PTHR23315">
    <property type="entry name" value="U BOX DOMAIN-CONTAINING"/>
    <property type="match status" value="1"/>
</dbReference>
<keyword evidence="4" id="KW-0808">Transferase</keyword>
<dbReference type="EC" id="2.3.2.27" evidence="3"/>
<evidence type="ECO:0000313" key="10">
    <source>
        <dbReference type="Proteomes" id="UP001180020"/>
    </source>
</evidence>
<dbReference type="GO" id="GO:0061630">
    <property type="term" value="F:ubiquitin protein ligase activity"/>
    <property type="evidence" value="ECO:0007669"/>
    <property type="project" value="UniProtKB-EC"/>
</dbReference>
<protein>
    <recommendedName>
        <fullName evidence="3">RING-type E3 ubiquitin transferase</fullName>
        <ecNumber evidence="3">2.3.2.27</ecNumber>
    </recommendedName>
</protein>
<dbReference type="Gene3D" id="3.30.40.10">
    <property type="entry name" value="Zinc/RING finger domain, C3HC4 (zinc finger)"/>
    <property type="match status" value="1"/>
</dbReference>
<evidence type="ECO:0000256" key="4">
    <source>
        <dbReference type="ARBA" id="ARBA00022679"/>
    </source>
</evidence>
<comment type="pathway">
    <text evidence="2">Protein modification; protein ubiquitination.</text>
</comment>
<dbReference type="PROSITE" id="PS50176">
    <property type="entry name" value="ARM_REPEAT"/>
    <property type="match status" value="1"/>
</dbReference>
<evidence type="ECO:0000256" key="7">
    <source>
        <dbReference type="SAM" id="MobiDB-lite"/>
    </source>
</evidence>
<dbReference type="InterPro" id="IPR058678">
    <property type="entry name" value="ARM_PUB"/>
</dbReference>
<dbReference type="CDD" id="cd16664">
    <property type="entry name" value="RING-Ubox_PUB"/>
    <property type="match status" value="1"/>
</dbReference>
<feature type="domain" description="U-box" evidence="8">
    <location>
        <begin position="268"/>
        <end position="342"/>
    </location>
</feature>
<comment type="caution">
    <text evidence="9">The sequence shown here is derived from an EMBL/GenBank/DDBJ whole genome shotgun (WGS) entry which is preliminary data.</text>
</comment>
<sequence>MGNDVPSAEEMYSYSVKVHSSMCRELARIIHRVICIIPDIESARPGFRSGIQELCYLNTTIEKAKLLLQHCAEAGKFYLAITGEATMLRCERIRKAMDTSLSQIQNMVPQPLANQVVAIISDLREVNFVIESSEQEAGQALLSLLRQTDSTEILESQTFQIAASKLCLTSSRALLVEKRAIKKLLDKVHNTDPKKESILNYLLYLLKKYGKSVGSDSSKLTENDDDQNKESSITTDFACDRSKEISKLRLNSEFHHGETRTDASSAIVPPVEFCCPLSSRIMYDPVVIASGQTYERMYIEKWFSDGNYICPKTHTKLSHLTVTSNSCIKDLISQWCAKNSVTIQDPAPQSSSATHFPWNTSYSGSIMNFGSSLNNLPTVMLGHRTAEFLMQGECSNVSVTSSDGTYTDSFKSNENMKDGHFYTIFQRGDSQKCQTFAEFSHDTYLGFLSKVSALPLDAQCKALEDFKDFLKRNKGTCHSMLNDGFLETLIKFLKDAHNLANVMALRSGAQMLLAILAIDRSEILSLTEDDFQLLACLIESEIIEESLDIMQILSGDMECKSKILASGALLSIVKILHSEADDVLERAVRLLSDLSSHHESRSYILTSECISKLVLLLGNSRFSRYCVEILQNICDAEEVRVAIAETNGCVASIVELLETGNHKEQEHAVTILYYLCTYSTDYCLLVLQEGVIPPLVNISVNGNARGKDTAMKLLTFLRDVRHVDRSDSSCSQVESNSESLQEMANHKEKKTTSKATSFFGRRMKFLSKSLVLF</sequence>
<reference evidence="9" key="1">
    <citation type="journal article" date="2023" name="Nat. Commun.">
        <title>Diploid and tetraploid genomes of Acorus and the evolution of monocots.</title>
        <authorList>
            <person name="Ma L."/>
            <person name="Liu K.W."/>
            <person name="Li Z."/>
            <person name="Hsiao Y.Y."/>
            <person name="Qi Y."/>
            <person name="Fu T."/>
            <person name="Tang G.D."/>
            <person name="Zhang D."/>
            <person name="Sun W.H."/>
            <person name="Liu D.K."/>
            <person name="Li Y."/>
            <person name="Chen G.Z."/>
            <person name="Liu X.D."/>
            <person name="Liao X.Y."/>
            <person name="Jiang Y.T."/>
            <person name="Yu X."/>
            <person name="Hao Y."/>
            <person name="Huang J."/>
            <person name="Zhao X.W."/>
            <person name="Ke S."/>
            <person name="Chen Y.Y."/>
            <person name="Wu W.L."/>
            <person name="Hsu J.L."/>
            <person name="Lin Y.F."/>
            <person name="Huang M.D."/>
            <person name="Li C.Y."/>
            <person name="Huang L."/>
            <person name="Wang Z.W."/>
            <person name="Zhao X."/>
            <person name="Zhong W.Y."/>
            <person name="Peng D.H."/>
            <person name="Ahmad S."/>
            <person name="Lan S."/>
            <person name="Zhang J.S."/>
            <person name="Tsai W.C."/>
            <person name="Van de Peer Y."/>
            <person name="Liu Z.J."/>
        </authorList>
    </citation>
    <scope>NUCLEOTIDE SEQUENCE</scope>
    <source>
        <strain evidence="9">CP</strain>
    </source>
</reference>
<evidence type="ECO:0000313" key="9">
    <source>
        <dbReference type="EMBL" id="KAK1321639.1"/>
    </source>
</evidence>
<dbReference type="InterPro" id="IPR016024">
    <property type="entry name" value="ARM-type_fold"/>
</dbReference>
<dbReference type="EMBL" id="JAUJYO010000003">
    <property type="protein sequence ID" value="KAK1321639.1"/>
    <property type="molecule type" value="Genomic_DNA"/>
</dbReference>
<feature type="compositionally biased region" description="Low complexity" evidence="7">
    <location>
        <begin position="728"/>
        <end position="739"/>
    </location>
</feature>
<evidence type="ECO:0000256" key="1">
    <source>
        <dbReference type="ARBA" id="ARBA00000900"/>
    </source>
</evidence>
<evidence type="ECO:0000256" key="2">
    <source>
        <dbReference type="ARBA" id="ARBA00004906"/>
    </source>
</evidence>
<evidence type="ECO:0000256" key="3">
    <source>
        <dbReference type="ARBA" id="ARBA00012483"/>
    </source>
</evidence>
<dbReference type="PANTHER" id="PTHR23315:SF240">
    <property type="entry name" value="U-BOX DOMAIN-CONTAINING PROTEIN 5"/>
    <property type="match status" value="1"/>
</dbReference>
<dbReference type="Proteomes" id="UP001180020">
    <property type="component" value="Unassembled WGS sequence"/>
</dbReference>
<dbReference type="InterPro" id="IPR000225">
    <property type="entry name" value="Armadillo"/>
</dbReference>
<proteinExistence type="predicted"/>
<dbReference type="GO" id="GO:0016567">
    <property type="term" value="P:protein ubiquitination"/>
    <property type="evidence" value="ECO:0007669"/>
    <property type="project" value="InterPro"/>
</dbReference>
<evidence type="ECO:0000256" key="6">
    <source>
        <dbReference type="PROSITE-ProRule" id="PRU00259"/>
    </source>
</evidence>
<dbReference type="SUPFAM" id="SSF57850">
    <property type="entry name" value="RING/U-box"/>
    <property type="match status" value="1"/>
</dbReference>
<feature type="compositionally biased region" description="Basic and acidic residues" evidence="7">
    <location>
        <begin position="219"/>
        <end position="229"/>
    </location>
</feature>
<accession>A0AAV9F953</accession>
<feature type="repeat" description="ARM" evidence="6">
    <location>
        <begin position="567"/>
        <end position="607"/>
    </location>
</feature>
<dbReference type="SMART" id="SM00504">
    <property type="entry name" value="Ubox"/>
    <property type="match status" value="1"/>
</dbReference>